<comment type="caution">
    <text evidence="2">The sequence shown here is derived from an EMBL/GenBank/DDBJ whole genome shotgun (WGS) entry which is preliminary data.</text>
</comment>
<feature type="region of interest" description="Disordered" evidence="1">
    <location>
        <begin position="1"/>
        <end position="40"/>
    </location>
</feature>
<evidence type="ECO:0000313" key="3">
    <source>
        <dbReference type="Proteomes" id="UP000036947"/>
    </source>
</evidence>
<accession>A0A0L0N599</accession>
<evidence type="ECO:0000313" key="2">
    <source>
        <dbReference type="EMBL" id="KND89189.1"/>
    </source>
</evidence>
<organism evidence="2 3">
    <name type="scientific">Tolypocladium ophioglossoides (strain CBS 100239)</name>
    <name type="common">Snaketongue truffleclub</name>
    <name type="synonym">Elaphocordyceps ophioglossoides</name>
    <dbReference type="NCBI Taxonomy" id="1163406"/>
    <lineage>
        <taxon>Eukaryota</taxon>
        <taxon>Fungi</taxon>
        <taxon>Dikarya</taxon>
        <taxon>Ascomycota</taxon>
        <taxon>Pezizomycotina</taxon>
        <taxon>Sordariomycetes</taxon>
        <taxon>Hypocreomycetidae</taxon>
        <taxon>Hypocreales</taxon>
        <taxon>Ophiocordycipitaceae</taxon>
        <taxon>Tolypocladium</taxon>
    </lineage>
</organism>
<dbReference type="OrthoDB" id="4932428at2759"/>
<dbReference type="EMBL" id="LFRF01000020">
    <property type="protein sequence ID" value="KND89189.1"/>
    <property type="molecule type" value="Genomic_DNA"/>
</dbReference>
<dbReference type="AlphaFoldDB" id="A0A0L0N599"/>
<dbReference type="Proteomes" id="UP000036947">
    <property type="component" value="Unassembled WGS sequence"/>
</dbReference>
<sequence>MQPGLETFSSSWRQVRMGARQGRKGEHTPENPSYIRKQRPRSHNARVLLKQQIVKPTSHCACLCLFRTPPITMSSNRSGSISSSSSKSDRPRYTQKSVLELIECLTTHRVNTLTELCRIERVAASCEDEADARAFQKPMTAAWVHYVTSHQLLTELRGLTQSYPFSGDVVQEAYRRVRSDPNSNRSWNLAWLCLQTMRDDRLVAAYAAAEAAKPEMWAQTQPSGEDVAKLAACFEHEWNTAVDTMLRHWQHPPTWY</sequence>
<gene>
    <name evidence="2" type="ORF">TOPH_06140</name>
</gene>
<reference evidence="2 3" key="1">
    <citation type="journal article" date="2015" name="BMC Genomics">
        <title>The genome of the truffle-parasite Tolypocladium ophioglossoides and the evolution of antifungal peptaibiotics.</title>
        <authorList>
            <person name="Quandt C.A."/>
            <person name="Bushley K.E."/>
            <person name="Spatafora J.W."/>
        </authorList>
    </citation>
    <scope>NUCLEOTIDE SEQUENCE [LARGE SCALE GENOMIC DNA]</scope>
    <source>
        <strain evidence="2 3">CBS 100239</strain>
    </source>
</reference>
<evidence type="ECO:0000256" key="1">
    <source>
        <dbReference type="SAM" id="MobiDB-lite"/>
    </source>
</evidence>
<name>A0A0L0N599_TOLOC</name>
<keyword evidence="3" id="KW-1185">Reference proteome</keyword>
<proteinExistence type="predicted"/>
<protein>
    <submittedName>
        <fullName evidence="2">Uncharacterized protein</fullName>
    </submittedName>
</protein>